<comment type="caution">
    <text evidence="1">The sequence shown here is derived from an EMBL/GenBank/DDBJ whole genome shotgun (WGS) entry which is preliminary data.</text>
</comment>
<name>X0Z0Q9_9ZZZZ</name>
<protein>
    <submittedName>
        <fullName evidence="1">Uncharacterized protein</fullName>
    </submittedName>
</protein>
<organism evidence="1">
    <name type="scientific">marine sediment metagenome</name>
    <dbReference type="NCBI Taxonomy" id="412755"/>
    <lineage>
        <taxon>unclassified sequences</taxon>
        <taxon>metagenomes</taxon>
        <taxon>ecological metagenomes</taxon>
    </lineage>
</organism>
<evidence type="ECO:0000313" key="1">
    <source>
        <dbReference type="EMBL" id="GAG62574.1"/>
    </source>
</evidence>
<dbReference type="AlphaFoldDB" id="X0Z0Q9"/>
<proteinExistence type="predicted"/>
<gene>
    <name evidence="1" type="ORF">S01H4_14558</name>
</gene>
<reference evidence="1" key="1">
    <citation type="journal article" date="2014" name="Front. Microbiol.">
        <title>High frequency of phylogenetically diverse reductive dehalogenase-homologous genes in deep subseafloor sedimentary metagenomes.</title>
        <authorList>
            <person name="Kawai M."/>
            <person name="Futagami T."/>
            <person name="Toyoda A."/>
            <person name="Takaki Y."/>
            <person name="Nishi S."/>
            <person name="Hori S."/>
            <person name="Arai W."/>
            <person name="Tsubouchi T."/>
            <person name="Morono Y."/>
            <person name="Uchiyama I."/>
            <person name="Ito T."/>
            <person name="Fujiyama A."/>
            <person name="Inagaki F."/>
            <person name="Takami H."/>
        </authorList>
    </citation>
    <scope>NUCLEOTIDE SEQUENCE</scope>
    <source>
        <strain evidence="1">Expedition CK06-06</strain>
    </source>
</reference>
<dbReference type="EMBL" id="BART01006385">
    <property type="protein sequence ID" value="GAG62574.1"/>
    <property type="molecule type" value="Genomic_DNA"/>
</dbReference>
<sequence length="187" mass="19778">MAGTSIIHFQDVRAEDDDYIHAAISGTGAALEVTTGITNPDVARNTSITTSNDNSPFGIVEITGVNAEGENTSENIAIRAGRIAYGDVAWARISKIKIPAGVSDSDTVTVGISDKLGLGFSITDASNVIKKKVNNIDKSEEISGNVSDIYNTINCSPMFFGNIGVFSIKSKVCYHSGLIVRYAFSPP</sequence>
<accession>X0Z0Q9</accession>